<accession>A0A345MEF5</accession>
<dbReference type="Proteomes" id="UP000259914">
    <property type="component" value="Segment"/>
</dbReference>
<keyword evidence="1" id="KW-1133">Transmembrane helix</keyword>
<evidence type="ECO:0000256" key="1">
    <source>
        <dbReference type="SAM" id="Phobius"/>
    </source>
</evidence>
<keyword evidence="1" id="KW-0812">Transmembrane</keyword>
<sequence>MDWGGKQFPPLSQSTEIQLVREATMIVLVILGMLALSLVFGAIAALPIAWLVMLIMGALHSVWPNVENLSFLSAWVATWLVATLAGLFVQNNR</sequence>
<organism evidence="2 3">
    <name type="scientific">Streptomyces phage SparkleGoddess</name>
    <dbReference type="NCBI Taxonomy" id="2283305"/>
    <lineage>
        <taxon>Viruses</taxon>
        <taxon>Duplodnaviria</taxon>
        <taxon>Heunggongvirae</taxon>
        <taxon>Uroviricota</taxon>
        <taxon>Caudoviricetes</taxon>
        <taxon>Stanwilliamsviridae</taxon>
        <taxon>Loccivirinae</taxon>
        <taxon>Gilsonvirus</taxon>
        <taxon>Gilsonvirus comrade</taxon>
    </lineage>
</organism>
<feature type="transmembrane region" description="Helical" evidence="1">
    <location>
        <begin position="71"/>
        <end position="89"/>
    </location>
</feature>
<keyword evidence="1" id="KW-0472">Membrane</keyword>
<evidence type="ECO:0000313" key="3">
    <source>
        <dbReference type="Proteomes" id="UP000259914"/>
    </source>
</evidence>
<feature type="transmembrane region" description="Helical" evidence="1">
    <location>
        <begin position="26"/>
        <end position="59"/>
    </location>
</feature>
<proteinExistence type="predicted"/>
<dbReference type="EMBL" id="MH590589">
    <property type="protein sequence ID" value="AXH68936.1"/>
    <property type="molecule type" value="Genomic_DNA"/>
</dbReference>
<gene>
    <name evidence="2" type="primary">257</name>
    <name evidence="2" type="ORF">SEA_SPARKLEGODDESS_257</name>
</gene>
<evidence type="ECO:0000313" key="2">
    <source>
        <dbReference type="EMBL" id="AXH68936.1"/>
    </source>
</evidence>
<name>A0A345MEF5_9CAUD</name>
<reference evidence="2 3" key="1">
    <citation type="submission" date="2018-07" db="EMBL/GenBank/DDBJ databases">
        <authorList>
            <person name="Dixon J."/>
            <person name="Knudsen H.R."/>
            <person name="Rock W."/>
            <person name="Scott A.N."/>
            <person name="Walsdorf S.L."/>
            <person name="Layton S.R."/>
            <person name="Nayek S."/>
            <person name="Kim T."/>
            <person name="Hughes L.E."/>
            <person name="Garlena R.A."/>
            <person name="Russell D.A."/>
            <person name="Pope W.H."/>
            <person name="Jacobs-Sera D."/>
            <person name="Hatfull G.F."/>
        </authorList>
    </citation>
    <scope>NUCLEOTIDE SEQUENCE [LARGE SCALE GENOMIC DNA]</scope>
</reference>
<protein>
    <submittedName>
        <fullName evidence="2">Uncharacterized protein</fullName>
    </submittedName>
</protein>